<sequence length="318" mass="36146">MAMSWRLAAYLLLVLLDPSVLAHRAHQNVTCSQQHEEGGALARIAVRHPDGHRVEMANKSSSVSAQIVICGDFCRRGCEFREVPREEWDGFDEFPVLQIFHGSTIPEYDQDNKQYVVLQSYMVKLFQVFANSSQHSSSGTVLEFDLVPRLPESFPQHEASEVVHELRVFLRQEEESWEGENSFFWTAPLIKHKTIFMSALLPLLLFMFLTLSARYHHLGLGDHLICSSIIRFYAQSFALVLFAVSINYTGNPPPPPPPPPPPHLATSSEAMKQLFADLPNVVPFLVKDEYQMMQTKESVFQDGNIEFLRLFLDSLSPL</sequence>
<keyword evidence="1" id="KW-0472">Membrane</keyword>
<dbReference type="HOGENOM" id="CLU_875630_0_0_1"/>
<feature type="signal peptide" evidence="2">
    <location>
        <begin position="1"/>
        <end position="22"/>
    </location>
</feature>
<feature type="transmembrane region" description="Helical" evidence="1">
    <location>
        <begin position="194"/>
        <end position="211"/>
    </location>
</feature>
<gene>
    <name evidence="3" type="ORF">GUITHDRAFT_146029</name>
</gene>
<reference evidence="5" key="2">
    <citation type="submission" date="2012-11" db="EMBL/GenBank/DDBJ databases">
        <authorList>
            <person name="Kuo A."/>
            <person name="Curtis B.A."/>
            <person name="Tanifuji G."/>
            <person name="Burki F."/>
            <person name="Gruber A."/>
            <person name="Irimia M."/>
            <person name="Maruyama S."/>
            <person name="Arias M.C."/>
            <person name="Ball S.G."/>
            <person name="Gile G.H."/>
            <person name="Hirakawa Y."/>
            <person name="Hopkins J.F."/>
            <person name="Rensing S.A."/>
            <person name="Schmutz J."/>
            <person name="Symeonidi A."/>
            <person name="Elias M."/>
            <person name="Eveleigh R.J."/>
            <person name="Herman E.K."/>
            <person name="Klute M.J."/>
            <person name="Nakayama T."/>
            <person name="Obornik M."/>
            <person name="Reyes-Prieto A."/>
            <person name="Armbrust E.V."/>
            <person name="Aves S.J."/>
            <person name="Beiko R.G."/>
            <person name="Coutinho P."/>
            <person name="Dacks J.B."/>
            <person name="Durnford D.G."/>
            <person name="Fast N.M."/>
            <person name="Green B.R."/>
            <person name="Grisdale C."/>
            <person name="Hempe F."/>
            <person name="Henrissat B."/>
            <person name="Hoppner M.P."/>
            <person name="Ishida K.-I."/>
            <person name="Kim E."/>
            <person name="Koreny L."/>
            <person name="Kroth P.G."/>
            <person name="Liu Y."/>
            <person name="Malik S.-B."/>
            <person name="Maier U.G."/>
            <person name="McRose D."/>
            <person name="Mock T."/>
            <person name="Neilson J.A."/>
            <person name="Onodera N.T."/>
            <person name="Poole A.M."/>
            <person name="Pritham E.J."/>
            <person name="Richards T.A."/>
            <person name="Rocap G."/>
            <person name="Roy S.W."/>
            <person name="Sarai C."/>
            <person name="Schaack S."/>
            <person name="Shirato S."/>
            <person name="Slamovits C.H."/>
            <person name="Spencer D.F."/>
            <person name="Suzuki S."/>
            <person name="Worden A.Z."/>
            <person name="Zauner S."/>
            <person name="Barry K."/>
            <person name="Bell C."/>
            <person name="Bharti A.K."/>
            <person name="Crow J.A."/>
            <person name="Grimwood J."/>
            <person name="Kramer R."/>
            <person name="Lindquist E."/>
            <person name="Lucas S."/>
            <person name="Salamov A."/>
            <person name="McFadden G.I."/>
            <person name="Lane C.E."/>
            <person name="Keeling P.J."/>
            <person name="Gray M.W."/>
            <person name="Grigoriev I.V."/>
            <person name="Archibald J.M."/>
        </authorList>
    </citation>
    <scope>NUCLEOTIDE SEQUENCE</scope>
    <source>
        <strain evidence="5">CCMP2712</strain>
    </source>
</reference>
<evidence type="ECO:0000313" key="3">
    <source>
        <dbReference type="EMBL" id="EKX36090.1"/>
    </source>
</evidence>
<proteinExistence type="predicted"/>
<dbReference type="KEGG" id="gtt:GUITHDRAFT_146029"/>
<dbReference type="EnsemblProtists" id="EKX36090">
    <property type="protein sequence ID" value="EKX36090"/>
    <property type="gene ID" value="GUITHDRAFT_146029"/>
</dbReference>
<keyword evidence="5" id="KW-1185">Reference proteome</keyword>
<dbReference type="Proteomes" id="UP000011087">
    <property type="component" value="Unassembled WGS sequence"/>
</dbReference>
<dbReference type="AlphaFoldDB" id="L1IJV5"/>
<evidence type="ECO:0000313" key="4">
    <source>
        <dbReference type="EnsemblProtists" id="EKX36090"/>
    </source>
</evidence>
<reference evidence="3 5" key="1">
    <citation type="journal article" date="2012" name="Nature">
        <title>Algal genomes reveal evolutionary mosaicism and the fate of nucleomorphs.</title>
        <authorList>
            <consortium name="DOE Joint Genome Institute"/>
            <person name="Curtis B.A."/>
            <person name="Tanifuji G."/>
            <person name="Burki F."/>
            <person name="Gruber A."/>
            <person name="Irimia M."/>
            <person name="Maruyama S."/>
            <person name="Arias M.C."/>
            <person name="Ball S.G."/>
            <person name="Gile G.H."/>
            <person name="Hirakawa Y."/>
            <person name="Hopkins J.F."/>
            <person name="Kuo A."/>
            <person name="Rensing S.A."/>
            <person name="Schmutz J."/>
            <person name="Symeonidi A."/>
            <person name="Elias M."/>
            <person name="Eveleigh R.J."/>
            <person name="Herman E.K."/>
            <person name="Klute M.J."/>
            <person name="Nakayama T."/>
            <person name="Obornik M."/>
            <person name="Reyes-Prieto A."/>
            <person name="Armbrust E.V."/>
            <person name="Aves S.J."/>
            <person name="Beiko R.G."/>
            <person name="Coutinho P."/>
            <person name="Dacks J.B."/>
            <person name="Durnford D.G."/>
            <person name="Fast N.M."/>
            <person name="Green B.R."/>
            <person name="Grisdale C.J."/>
            <person name="Hempel F."/>
            <person name="Henrissat B."/>
            <person name="Hoppner M.P."/>
            <person name="Ishida K."/>
            <person name="Kim E."/>
            <person name="Koreny L."/>
            <person name="Kroth P.G."/>
            <person name="Liu Y."/>
            <person name="Malik S.B."/>
            <person name="Maier U.G."/>
            <person name="McRose D."/>
            <person name="Mock T."/>
            <person name="Neilson J.A."/>
            <person name="Onodera N.T."/>
            <person name="Poole A.M."/>
            <person name="Pritham E.J."/>
            <person name="Richards T.A."/>
            <person name="Rocap G."/>
            <person name="Roy S.W."/>
            <person name="Sarai C."/>
            <person name="Schaack S."/>
            <person name="Shirato S."/>
            <person name="Slamovits C.H."/>
            <person name="Spencer D.F."/>
            <person name="Suzuki S."/>
            <person name="Worden A.Z."/>
            <person name="Zauner S."/>
            <person name="Barry K."/>
            <person name="Bell C."/>
            <person name="Bharti A.K."/>
            <person name="Crow J.A."/>
            <person name="Grimwood J."/>
            <person name="Kramer R."/>
            <person name="Lindquist E."/>
            <person name="Lucas S."/>
            <person name="Salamov A."/>
            <person name="McFadden G.I."/>
            <person name="Lane C.E."/>
            <person name="Keeling P.J."/>
            <person name="Gray M.W."/>
            <person name="Grigoriev I.V."/>
            <person name="Archibald J.M."/>
        </authorList>
    </citation>
    <scope>NUCLEOTIDE SEQUENCE</scope>
    <source>
        <strain evidence="3 5">CCMP2712</strain>
    </source>
</reference>
<keyword evidence="1" id="KW-0812">Transmembrane</keyword>
<accession>L1IJV5</accession>
<evidence type="ECO:0000313" key="5">
    <source>
        <dbReference type="Proteomes" id="UP000011087"/>
    </source>
</evidence>
<reference evidence="4" key="3">
    <citation type="submission" date="2016-03" db="UniProtKB">
        <authorList>
            <consortium name="EnsemblProtists"/>
        </authorList>
    </citation>
    <scope>IDENTIFICATION</scope>
</reference>
<dbReference type="PaxDb" id="55529-EKX36090"/>
<feature type="chain" id="PRO_5008770099" evidence="2">
    <location>
        <begin position="23"/>
        <end position="318"/>
    </location>
</feature>
<dbReference type="GeneID" id="17292839"/>
<dbReference type="RefSeq" id="XP_005823070.1">
    <property type="nucleotide sequence ID" value="XM_005823013.1"/>
</dbReference>
<protein>
    <submittedName>
        <fullName evidence="3 4">Uncharacterized protein</fullName>
    </submittedName>
</protein>
<keyword evidence="1" id="KW-1133">Transmembrane helix</keyword>
<organism evidence="3">
    <name type="scientific">Guillardia theta (strain CCMP2712)</name>
    <name type="common">Cryptophyte</name>
    <dbReference type="NCBI Taxonomy" id="905079"/>
    <lineage>
        <taxon>Eukaryota</taxon>
        <taxon>Cryptophyceae</taxon>
        <taxon>Pyrenomonadales</taxon>
        <taxon>Geminigeraceae</taxon>
        <taxon>Guillardia</taxon>
    </lineage>
</organism>
<feature type="transmembrane region" description="Helical" evidence="1">
    <location>
        <begin position="232"/>
        <end position="250"/>
    </location>
</feature>
<evidence type="ECO:0000256" key="1">
    <source>
        <dbReference type="SAM" id="Phobius"/>
    </source>
</evidence>
<keyword evidence="2" id="KW-0732">Signal</keyword>
<dbReference type="EMBL" id="JH993079">
    <property type="protein sequence ID" value="EKX36090.1"/>
    <property type="molecule type" value="Genomic_DNA"/>
</dbReference>
<evidence type="ECO:0000256" key="2">
    <source>
        <dbReference type="SAM" id="SignalP"/>
    </source>
</evidence>
<name>L1IJV5_GUITC</name>